<evidence type="ECO:0000313" key="4">
    <source>
        <dbReference type="Proteomes" id="UP000001555"/>
    </source>
</evidence>
<dbReference type="PaxDb" id="6945-B7PQN8"/>
<evidence type="ECO:0000256" key="1">
    <source>
        <dbReference type="SAM" id="MobiDB-lite"/>
    </source>
</evidence>
<dbReference type="EMBL" id="ABJB010163126">
    <property type="status" value="NOT_ANNOTATED_CDS"/>
    <property type="molecule type" value="Genomic_DNA"/>
</dbReference>
<reference evidence="2 4" key="1">
    <citation type="submission" date="2008-03" db="EMBL/GenBank/DDBJ databases">
        <title>Annotation of Ixodes scapularis.</title>
        <authorList>
            <consortium name="Ixodes scapularis Genome Project Consortium"/>
            <person name="Caler E."/>
            <person name="Hannick L.I."/>
            <person name="Bidwell S."/>
            <person name="Joardar V."/>
            <person name="Thiagarajan M."/>
            <person name="Amedeo P."/>
            <person name="Galinsky K.J."/>
            <person name="Schobel S."/>
            <person name="Inman J."/>
            <person name="Hostetler J."/>
            <person name="Miller J."/>
            <person name="Hammond M."/>
            <person name="Megy K."/>
            <person name="Lawson D."/>
            <person name="Kodira C."/>
            <person name="Sutton G."/>
            <person name="Meyer J."/>
            <person name="Hill C.A."/>
            <person name="Birren B."/>
            <person name="Nene V."/>
            <person name="Collins F."/>
            <person name="Alarcon-Chaidez F."/>
            <person name="Wikel S."/>
            <person name="Strausberg R."/>
        </authorList>
    </citation>
    <scope>NUCLEOTIDE SEQUENCE [LARGE SCALE GENOMIC DNA]</scope>
    <source>
        <strain evidence="4">Wikel</strain>
        <strain evidence="2">Wikel colony</strain>
    </source>
</reference>
<evidence type="ECO:0000313" key="2">
    <source>
        <dbReference type="EMBL" id="EEC08910.1"/>
    </source>
</evidence>
<dbReference type="EMBL" id="DS766468">
    <property type="protein sequence ID" value="EEC08910.1"/>
    <property type="molecule type" value="Genomic_DNA"/>
</dbReference>
<organism>
    <name type="scientific">Ixodes scapularis</name>
    <name type="common">Black-legged tick</name>
    <name type="synonym">Deer tick</name>
    <dbReference type="NCBI Taxonomy" id="6945"/>
    <lineage>
        <taxon>Eukaryota</taxon>
        <taxon>Metazoa</taxon>
        <taxon>Ecdysozoa</taxon>
        <taxon>Arthropoda</taxon>
        <taxon>Chelicerata</taxon>
        <taxon>Arachnida</taxon>
        <taxon>Acari</taxon>
        <taxon>Parasitiformes</taxon>
        <taxon>Ixodida</taxon>
        <taxon>Ixodoidea</taxon>
        <taxon>Ixodidae</taxon>
        <taxon>Ixodinae</taxon>
        <taxon>Ixodes</taxon>
    </lineage>
</organism>
<feature type="compositionally biased region" description="Basic residues" evidence="1">
    <location>
        <begin position="27"/>
        <end position="36"/>
    </location>
</feature>
<dbReference type="AlphaFoldDB" id="B7PQN8"/>
<accession>B7PQN8</accession>
<dbReference type="InParanoid" id="B7PQN8"/>
<name>B7PQN8_IXOSC</name>
<protein>
    <submittedName>
        <fullName evidence="2 3">Uncharacterized protein</fullName>
    </submittedName>
</protein>
<dbReference type="VEuPathDB" id="VectorBase:ISCI019079"/>
<gene>
    <name evidence="2" type="ORF">IscW_ISCW019079</name>
</gene>
<sequence length="136" mass="16033">MRLPHCIVPTLPHCHAADRRREPLQRRLQRCPSRTRRPPEALQSKSRQRRTKARRVESDVAGHLQRHGQDARQRGPGFRRRQESGLSGGMVVEEQLRGYAQLQVERHQGFRGRTEDHRECFLRRRCCCQRSSMESC</sequence>
<evidence type="ECO:0000313" key="3">
    <source>
        <dbReference type="EnsemblMetazoa" id="ISCW019079-PA"/>
    </source>
</evidence>
<keyword evidence="4" id="KW-1185">Reference proteome</keyword>
<proteinExistence type="predicted"/>
<feature type="region of interest" description="Disordered" evidence="1">
    <location>
        <begin position="18"/>
        <end position="89"/>
    </location>
</feature>
<dbReference type="VEuPathDB" id="VectorBase:ISCW019079"/>
<dbReference type="EnsemblMetazoa" id="ISCW019079-RA">
    <property type="protein sequence ID" value="ISCW019079-PA"/>
    <property type="gene ID" value="ISCW019079"/>
</dbReference>
<dbReference type="Proteomes" id="UP000001555">
    <property type="component" value="Unassembled WGS sequence"/>
</dbReference>
<reference evidence="3" key="2">
    <citation type="submission" date="2020-05" db="UniProtKB">
        <authorList>
            <consortium name="EnsemblMetazoa"/>
        </authorList>
    </citation>
    <scope>IDENTIFICATION</scope>
    <source>
        <strain evidence="3">wikel</strain>
    </source>
</reference>
<dbReference type="HOGENOM" id="CLU_1877704_0_0_1"/>